<dbReference type="GeneID" id="92208876"/>
<dbReference type="PANTHER" id="PTHR42115:SF1">
    <property type="entry name" value="BETA-SYNTHASE (BETA-THIONASE), PUTATIVE (AFU_ORTHOLOGUE AFUA_3G08420)-RELATED"/>
    <property type="match status" value="1"/>
</dbReference>
<organism evidence="3 4">
    <name type="scientific">Lodderomyces beijingensis</name>
    <dbReference type="NCBI Taxonomy" id="1775926"/>
    <lineage>
        <taxon>Eukaryota</taxon>
        <taxon>Fungi</taxon>
        <taxon>Dikarya</taxon>
        <taxon>Ascomycota</taxon>
        <taxon>Saccharomycotina</taxon>
        <taxon>Pichiomycetes</taxon>
        <taxon>Debaryomycetaceae</taxon>
        <taxon>Candida/Lodderomyces clade</taxon>
        <taxon>Lodderomyces</taxon>
    </lineage>
</organism>
<sequence>MATPTTTTLFHTTDYRGATIEDLNIPQAISVNPTTPTSDALAIGFENEFTFLPVIHEVNKRLLGVIDLGANGAKVSGVVLDHMMWFNQGAKRKYLSDQLREQQDAGSTKGTTGTNQRTSATTKILKPRGKRYSVLTPLSPLEDLAGFFNRGNYFAIVTNDAGLGNFVYGVVTPEDLMKYEQSRPKL</sequence>
<reference evidence="3 4" key="1">
    <citation type="submission" date="2024-03" db="EMBL/GenBank/DDBJ databases">
        <authorList>
            <person name="Brejova B."/>
        </authorList>
    </citation>
    <scope>NUCLEOTIDE SEQUENCE [LARGE SCALE GENOMIC DNA]</scope>
    <source>
        <strain evidence="3 4">CBS 14171</strain>
    </source>
</reference>
<dbReference type="Gene3D" id="3.10.580.10">
    <property type="entry name" value="CBS-domain"/>
    <property type="match status" value="1"/>
</dbReference>
<protein>
    <recommendedName>
        <fullName evidence="2">CBS domain-containing protein</fullName>
    </recommendedName>
</protein>
<evidence type="ECO:0000259" key="2">
    <source>
        <dbReference type="Pfam" id="PF00571"/>
    </source>
</evidence>
<accession>A0ABP0ZQV6</accession>
<dbReference type="EMBL" id="OZ022408">
    <property type="protein sequence ID" value="CAK9439580.1"/>
    <property type="molecule type" value="Genomic_DNA"/>
</dbReference>
<feature type="domain" description="CBS" evidence="2">
    <location>
        <begin position="21"/>
        <end position="68"/>
    </location>
</feature>
<feature type="compositionally biased region" description="Polar residues" evidence="1">
    <location>
        <begin position="104"/>
        <end position="121"/>
    </location>
</feature>
<keyword evidence="4" id="KW-1185">Reference proteome</keyword>
<dbReference type="PANTHER" id="PTHR42115">
    <property type="entry name" value="BETA-SYNTHASE (BETA-THIONASE), PUTATIVE (AFU_ORTHOLOGUE AFUA_3G08420)-RELATED"/>
    <property type="match status" value="1"/>
</dbReference>
<dbReference type="Proteomes" id="UP001497383">
    <property type="component" value="Chromosome 4"/>
</dbReference>
<evidence type="ECO:0000256" key="1">
    <source>
        <dbReference type="SAM" id="MobiDB-lite"/>
    </source>
</evidence>
<dbReference type="InterPro" id="IPR000644">
    <property type="entry name" value="CBS_dom"/>
</dbReference>
<feature type="region of interest" description="Disordered" evidence="1">
    <location>
        <begin position="99"/>
        <end position="121"/>
    </location>
</feature>
<name>A0ABP0ZQV6_9ASCO</name>
<proteinExistence type="predicted"/>
<dbReference type="RefSeq" id="XP_066830618.1">
    <property type="nucleotide sequence ID" value="XM_066973817.1"/>
</dbReference>
<dbReference type="InterPro" id="IPR046342">
    <property type="entry name" value="CBS_dom_sf"/>
</dbReference>
<evidence type="ECO:0000313" key="3">
    <source>
        <dbReference type="EMBL" id="CAK9439580.1"/>
    </source>
</evidence>
<evidence type="ECO:0000313" key="4">
    <source>
        <dbReference type="Proteomes" id="UP001497383"/>
    </source>
</evidence>
<gene>
    <name evidence="3" type="ORF">LODBEIA_P36800</name>
</gene>
<dbReference type="SUPFAM" id="SSF54631">
    <property type="entry name" value="CBS-domain pair"/>
    <property type="match status" value="1"/>
</dbReference>
<dbReference type="Pfam" id="PF00571">
    <property type="entry name" value="CBS"/>
    <property type="match status" value="1"/>
</dbReference>